<reference evidence="3 4" key="1">
    <citation type="submission" date="2016-06" db="EMBL/GenBank/DDBJ databases">
        <authorList>
            <person name="Kjaerup R.B."/>
            <person name="Dalgaard T.S."/>
            <person name="Juul-Madsen H.R."/>
        </authorList>
    </citation>
    <scope>NUCLEOTIDE SEQUENCE [LARGE SCALE GENOMIC DNA]</scope>
    <source>
        <strain evidence="3 4">1081914.2</strain>
    </source>
</reference>
<evidence type="ECO:0000313" key="4">
    <source>
        <dbReference type="Proteomes" id="UP000093795"/>
    </source>
</evidence>
<dbReference type="Gene3D" id="3.40.50.720">
    <property type="entry name" value="NAD(P)-binding Rossmann-like Domain"/>
    <property type="match status" value="1"/>
</dbReference>
<dbReference type="SUPFAM" id="SSF51735">
    <property type="entry name" value="NAD(P)-binding Rossmann-fold domains"/>
    <property type="match status" value="1"/>
</dbReference>
<dbReference type="GO" id="GO:0016491">
    <property type="term" value="F:oxidoreductase activity"/>
    <property type="evidence" value="ECO:0007669"/>
    <property type="project" value="UniProtKB-KW"/>
</dbReference>
<dbReference type="Pfam" id="PF13561">
    <property type="entry name" value="adh_short_C2"/>
    <property type="match status" value="1"/>
</dbReference>
<dbReference type="InterPro" id="IPR002347">
    <property type="entry name" value="SDR_fam"/>
</dbReference>
<sequence length="273" mass="28302">MRICVLPVVASLCVGVLDGQTAFILGASAGIAQASARLLAADGASLYLLGRSMRRLEATRDSILAVAPDAEIVVQKGDPEDEGTVAAAAQAAYDVHQRLNIVVGTVAAGGTGPLIEQDLATFTDFVMGNLRSNFLALRYSAPLMNNGGAIVFISSTSAKIPMEGLGHYSAGKAALEMFIRVAASELGSRGIRVNAVRPGLTAAATTQGYIHLEELTSSFLERVPLGRLGVSDDIAPGVRYLAGPESSWVTGQSFAIDGGNEVRGAPRGPMFTV</sequence>
<dbReference type="PROSITE" id="PS00061">
    <property type="entry name" value="ADH_SHORT"/>
    <property type="match status" value="1"/>
</dbReference>
<dbReference type="CDD" id="cd05233">
    <property type="entry name" value="SDR_c"/>
    <property type="match status" value="1"/>
</dbReference>
<accession>A0A1A3CF11</accession>
<name>A0A1A3CF11_MYCAS</name>
<evidence type="ECO:0008006" key="5">
    <source>
        <dbReference type="Google" id="ProtNLM"/>
    </source>
</evidence>
<dbReference type="PRINTS" id="PR00081">
    <property type="entry name" value="GDHRDH"/>
</dbReference>
<evidence type="ECO:0000256" key="2">
    <source>
        <dbReference type="ARBA" id="ARBA00023002"/>
    </source>
</evidence>
<proteinExistence type="inferred from homology"/>
<dbReference type="AlphaFoldDB" id="A0A1A3CF11"/>
<dbReference type="InterPro" id="IPR036291">
    <property type="entry name" value="NAD(P)-bd_dom_sf"/>
</dbReference>
<comment type="similarity">
    <text evidence="1">Belongs to the short-chain dehydrogenases/reductases (SDR) family.</text>
</comment>
<organism evidence="3 4">
    <name type="scientific">Mycobacterium asiaticum</name>
    <dbReference type="NCBI Taxonomy" id="1790"/>
    <lineage>
        <taxon>Bacteria</taxon>
        <taxon>Bacillati</taxon>
        <taxon>Actinomycetota</taxon>
        <taxon>Actinomycetes</taxon>
        <taxon>Mycobacteriales</taxon>
        <taxon>Mycobacteriaceae</taxon>
        <taxon>Mycobacterium</taxon>
    </lineage>
</organism>
<dbReference type="PANTHER" id="PTHR24321">
    <property type="entry name" value="DEHYDROGENASES, SHORT CHAIN"/>
    <property type="match status" value="1"/>
</dbReference>
<comment type="caution">
    <text evidence="3">The sequence shown here is derived from an EMBL/GenBank/DDBJ whole genome shotgun (WGS) entry which is preliminary data.</text>
</comment>
<dbReference type="InterPro" id="IPR020904">
    <property type="entry name" value="Sc_DH/Rdtase_CS"/>
</dbReference>
<dbReference type="Proteomes" id="UP000093795">
    <property type="component" value="Unassembled WGS sequence"/>
</dbReference>
<gene>
    <name evidence="3" type="ORF">A9X01_18895</name>
</gene>
<protein>
    <recommendedName>
        <fullName evidence="5">3-oxoacyl-ACP reductase</fullName>
    </recommendedName>
</protein>
<evidence type="ECO:0000313" key="3">
    <source>
        <dbReference type="EMBL" id="OBI84967.1"/>
    </source>
</evidence>
<dbReference type="EMBL" id="LZKQ01000127">
    <property type="protein sequence ID" value="OBI84967.1"/>
    <property type="molecule type" value="Genomic_DNA"/>
</dbReference>
<dbReference type="STRING" id="1790.A5645_24480"/>
<evidence type="ECO:0000256" key="1">
    <source>
        <dbReference type="ARBA" id="ARBA00006484"/>
    </source>
</evidence>
<keyword evidence="2" id="KW-0560">Oxidoreductase</keyword>
<dbReference type="eggNOG" id="COG1028">
    <property type="taxonomic scope" value="Bacteria"/>
</dbReference>
<dbReference type="OrthoDB" id="8991930at2"/>
<dbReference type="PANTHER" id="PTHR24321:SF8">
    <property type="entry name" value="ESTRADIOL 17-BETA-DEHYDROGENASE 8-RELATED"/>
    <property type="match status" value="1"/>
</dbReference>